<dbReference type="AlphaFoldDB" id="A0A8J2BIT9"/>
<evidence type="ECO:0000313" key="1">
    <source>
        <dbReference type="EMBL" id="CAF0689695.1"/>
    </source>
</evidence>
<reference evidence="1" key="1">
    <citation type="submission" date="2021-02" db="EMBL/GenBank/DDBJ databases">
        <authorList>
            <person name="Cremers G."/>
            <person name="Picone N."/>
        </authorList>
    </citation>
    <scope>NUCLEOTIDE SEQUENCE</scope>
    <source>
        <strain evidence="1">PQ17</strain>
    </source>
</reference>
<evidence type="ECO:0000313" key="2">
    <source>
        <dbReference type="Proteomes" id="UP000663859"/>
    </source>
</evidence>
<proteinExistence type="predicted"/>
<protein>
    <submittedName>
        <fullName evidence="1">Uncharacterized protein</fullName>
    </submittedName>
</protein>
<keyword evidence="2" id="KW-1185">Reference proteome</keyword>
<dbReference type="Proteomes" id="UP000663859">
    <property type="component" value="Unassembled WGS sequence"/>
</dbReference>
<sequence length="30" mass="3596">MRWAPLLKRFLSELQRYEETGNLPDNATVF</sequence>
<organism evidence="1 2">
    <name type="scientific">Candidatus Methylacidithermus pantelleriae</name>
    <dbReference type="NCBI Taxonomy" id="2744239"/>
    <lineage>
        <taxon>Bacteria</taxon>
        <taxon>Pseudomonadati</taxon>
        <taxon>Verrucomicrobiota</taxon>
        <taxon>Methylacidiphilae</taxon>
        <taxon>Methylacidiphilales</taxon>
        <taxon>Methylacidiphilaceae</taxon>
        <taxon>Candidatus Methylacidithermus</taxon>
    </lineage>
</organism>
<gene>
    <name evidence="1" type="ORF">MPNT_10321</name>
</gene>
<accession>A0A8J2BIT9</accession>
<dbReference type="EMBL" id="CAJNOB010000001">
    <property type="protein sequence ID" value="CAF0689695.1"/>
    <property type="molecule type" value="Genomic_DNA"/>
</dbReference>
<comment type="caution">
    <text evidence="1">The sequence shown here is derived from an EMBL/GenBank/DDBJ whole genome shotgun (WGS) entry which is preliminary data.</text>
</comment>
<name>A0A8J2BIT9_9BACT</name>